<dbReference type="Gene3D" id="1.20.1250.20">
    <property type="entry name" value="MFS general substrate transporter like domains"/>
    <property type="match status" value="1"/>
</dbReference>
<dbReference type="Proteomes" id="UP000235464">
    <property type="component" value="Chromosome I"/>
</dbReference>
<name>A0A2N9B233_STRCX</name>
<dbReference type="AlphaFoldDB" id="A0A2N9B233"/>
<evidence type="ECO:0000256" key="5">
    <source>
        <dbReference type="ARBA" id="ARBA00023136"/>
    </source>
</evidence>
<dbReference type="Pfam" id="PF07690">
    <property type="entry name" value="MFS_1"/>
    <property type="match status" value="1"/>
</dbReference>
<accession>A0A2N9B233</accession>
<keyword evidence="5 6" id="KW-0472">Membrane</keyword>
<protein>
    <submittedName>
        <fullName evidence="7">Multidrug resistance protein</fullName>
    </submittedName>
</protein>
<feature type="transmembrane region" description="Helical" evidence="6">
    <location>
        <begin position="116"/>
        <end position="137"/>
    </location>
</feature>
<feature type="transmembrane region" description="Helical" evidence="6">
    <location>
        <begin position="318"/>
        <end position="342"/>
    </location>
</feature>
<dbReference type="PANTHER" id="PTHR23513">
    <property type="entry name" value="INTEGRAL MEMBRANE EFFLUX PROTEIN-RELATED"/>
    <property type="match status" value="1"/>
</dbReference>
<organism evidence="7 8">
    <name type="scientific">Streptomyces chartreusis NRRL 3882</name>
    <dbReference type="NCBI Taxonomy" id="1079985"/>
    <lineage>
        <taxon>Bacteria</taxon>
        <taxon>Bacillati</taxon>
        <taxon>Actinomycetota</taxon>
        <taxon>Actinomycetes</taxon>
        <taxon>Kitasatosporales</taxon>
        <taxon>Streptomycetaceae</taxon>
        <taxon>Streptomyces</taxon>
    </lineage>
</organism>
<evidence type="ECO:0000256" key="4">
    <source>
        <dbReference type="ARBA" id="ARBA00022989"/>
    </source>
</evidence>
<dbReference type="InterPro" id="IPR011701">
    <property type="entry name" value="MFS"/>
</dbReference>
<feature type="transmembrane region" description="Helical" evidence="6">
    <location>
        <begin position="149"/>
        <end position="173"/>
    </location>
</feature>
<feature type="transmembrane region" description="Helical" evidence="6">
    <location>
        <begin position="59"/>
        <end position="80"/>
    </location>
</feature>
<feature type="transmembrane region" description="Helical" evidence="6">
    <location>
        <begin position="294"/>
        <end position="312"/>
    </location>
</feature>
<dbReference type="SUPFAM" id="SSF103473">
    <property type="entry name" value="MFS general substrate transporter"/>
    <property type="match status" value="2"/>
</dbReference>
<evidence type="ECO:0000256" key="3">
    <source>
        <dbReference type="ARBA" id="ARBA00022692"/>
    </source>
</evidence>
<feature type="transmembrane region" description="Helical" evidence="6">
    <location>
        <begin position="266"/>
        <end position="287"/>
    </location>
</feature>
<reference evidence="8" key="1">
    <citation type="submission" date="2017-11" db="EMBL/GenBank/DDBJ databases">
        <authorList>
            <person name="Wibberg D."/>
        </authorList>
    </citation>
    <scope>NUCLEOTIDE SEQUENCE [LARGE SCALE GENOMIC DNA]</scope>
</reference>
<feature type="transmembrane region" description="Helical" evidence="6">
    <location>
        <begin position="179"/>
        <end position="197"/>
    </location>
</feature>
<feature type="transmembrane region" description="Helical" evidence="6">
    <location>
        <begin position="92"/>
        <end position="110"/>
    </location>
</feature>
<dbReference type="PANTHER" id="PTHR23513:SF11">
    <property type="entry name" value="STAPHYLOFERRIN A TRANSPORTER"/>
    <property type="match status" value="1"/>
</dbReference>
<dbReference type="EMBL" id="LT963352">
    <property type="protein sequence ID" value="SOR77398.1"/>
    <property type="molecule type" value="Genomic_DNA"/>
</dbReference>
<dbReference type="GO" id="GO:0022857">
    <property type="term" value="F:transmembrane transporter activity"/>
    <property type="evidence" value="ECO:0007669"/>
    <property type="project" value="InterPro"/>
</dbReference>
<dbReference type="GO" id="GO:0005886">
    <property type="term" value="C:plasma membrane"/>
    <property type="evidence" value="ECO:0007669"/>
    <property type="project" value="UniProtKB-SubCell"/>
</dbReference>
<evidence type="ECO:0000313" key="8">
    <source>
        <dbReference type="Proteomes" id="UP000235464"/>
    </source>
</evidence>
<evidence type="ECO:0000313" key="7">
    <source>
        <dbReference type="EMBL" id="SOR77398.1"/>
    </source>
</evidence>
<sequence>MPWRRGAPGEPGGVERYRRLLTVPGLRTTLVLGLLVKLPVIAIPMVLSLQVSLGLGRSLSSAGVVTGAWMLGVMAGAPLVGWAVDRAGLRPVLVLSAAAQAVFWAVAAGLSHPALVAGALVSGVLLVPGSTVTRFVISADVPPEHQQAGFALDAVTSQLSYLAGPALGAVLATQTSTTTAAWGLGCVLVLGLATFAVRARAGEAVPDTADGGPGTRASAPGTAPATGKTELVARLLPMLICGFAAGLVSSGFELSLLGVMREQGEVHWVGLLITACGVYAVAGGVLYGALPATLSPVAPVLLLGLATVPLGLVPDWRFLLAAVLPAAMLSAASFAATATACGRLATAHTRGRTVGLYGAVVAGGNAAGAPLAGLTGAAGGPATGFLAVGSTAIVLALLAWLLRFTRVSSLRPLVSQEG</sequence>
<evidence type="ECO:0000256" key="1">
    <source>
        <dbReference type="ARBA" id="ARBA00004651"/>
    </source>
</evidence>
<dbReference type="InterPro" id="IPR036259">
    <property type="entry name" value="MFS_trans_sf"/>
</dbReference>
<keyword evidence="4 6" id="KW-1133">Transmembrane helix</keyword>
<evidence type="ECO:0000256" key="6">
    <source>
        <dbReference type="SAM" id="Phobius"/>
    </source>
</evidence>
<keyword evidence="3 6" id="KW-0812">Transmembrane</keyword>
<evidence type="ECO:0000256" key="2">
    <source>
        <dbReference type="ARBA" id="ARBA00022475"/>
    </source>
</evidence>
<proteinExistence type="predicted"/>
<feature type="transmembrane region" description="Helical" evidence="6">
    <location>
        <begin position="384"/>
        <end position="402"/>
    </location>
</feature>
<keyword evidence="2" id="KW-1003">Cell membrane</keyword>
<gene>
    <name evidence="7" type="ORF">SCNRRL3882_0870</name>
</gene>
<feature type="transmembrane region" description="Helical" evidence="6">
    <location>
        <begin position="26"/>
        <end position="47"/>
    </location>
</feature>
<feature type="transmembrane region" description="Helical" evidence="6">
    <location>
        <begin position="235"/>
        <end position="260"/>
    </location>
</feature>
<comment type="subcellular location">
    <subcellularLocation>
        <location evidence="1">Cell membrane</location>
        <topology evidence="1">Multi-pass membrane protein</topology>
    </subcellularLocation>
</comment>
<keyword evidence="8" id="KW-1185">Reference proteome</keyword>
<feature type="transmembrane region" description="Helical" evidence="6">
    <location>
        <begin position="354"/>
        <end position="378"/>
    </location>
</feature>